<dbReference type="AlphaFoldDB" id="A0AA90VFA2"/>
<feature type="region of interest" description="Disordered" evidence="1">
    <location>
        <begin position="1"/>
        <end position="22"/>
    </location>
</feature>
<feature type="compositionally biased region" description="Polar residues" evidence="1">
    <location>
        <begin position="7"/>
        <end position="16"/>
    </location>
</feature>
<dbReference type="EMBL" id="VZBP01000136">
    <property type="protein sequence ID" value="MQO10068.1"/>
    <property type="molecule type" value="Genomic_DNA"/>
</dbReference>
<dbReference type="RefSeq" id="WP_153097345.1">
    <property type="nucleotide sequence ID" value="NZ_VZBP01000136.1"/>
</dbReference>
<evidence type="ECO:0000313" key="2">
    <source>
        <dbReference type="EMBL" id="MQO10068.1"/>
    </source>
</evidence>
<dbReference type="Proteomes" id="UP000405805">
    <property type="component" value="Unassembled WGS sequence"/>
</dbReference>
<gene>
    <name evidence="2" type="ORF">F7D57_10200</name>
</gene>
<comment type="caution">
    <text evidence="2">The sequence shown here is derived from an EMBL/GenBank/DDBJ whole genome shotgun (WGS) entry which is preliminary data.</text>
</comment>
<accession>A0AA90VFA2</accession>
<proteinExistence type="predicted"/>
<evidence type="ECO:0000313" key="3">
    <source>
        <dbReference type="Proteomes" id="UP000405805"/>
    </source>
</evidence>
<evidence type="ECO:0000256" key="1">
    <source>
        <dbReference type="SAM" id="MobiDB-lite"/>
    </source>
</evidence>
<sequence>MTEKKSQIPQEASQINPAAKPQATKGGINNVVTMPIHLLIADKDYPSGIREWMQTAPAELKFPVLVVAASMLSVYLTRVRLQYVYDNDGERSAIVLQVIVEGEQSSGKSFARYIMRTLMRPFIERDREMRAKEQEYAAMKRRQGKKDGKLPPEPKTDVTIFPETVSVTMFIKRCDASVKLFGVPKTHFEFADEISAIVQSAKRQFSDLSQIIKTAYDLGSVYGQDYVSESSYSAVVDALLSFVFCGTRSAVSRYMNKAAIEGGSVTRTIFCALDSHLGSNPPQFSALNDSQKASLETTLEKLMALCYNSDGTMHKEIELDMSWLDKTIVKWCDECRKEVVRTMSKSMDVFYKRSSVSAFRIAALMLMLYQVEGKKDEKEIHRLVKQTYLSCADRILNNMLQRWGKSFEDISAEGDGEPYHTIDYFSELPMEFSRKFLEEFLKQKGLRTPVRNIICNWRRWGWVEKYQKGEDKNIFRKTGKK</sequence>
<reference evidence="3" key="1">
    <citation type="submission" date="2019-09" db="EMBL/GenBank/DDBJ databases">
        <title>Distinct polysaccharide growth profiles of human intestinal Prevotella copri isolates.</title>
        <authorList>
            <person name="Fehlner-Peach H."/>
            <person name="Magnabosco C."/>
            <person name="Raghavan V."/>
            <person name="Scher J.U."/>
            <person name="Tett A."/>
            <person name="Cox L.M."/>
            <person name="Gottsegen C."/>
            <person name="Watters A."/>
            <person name="Wiltshire- Gordon J.D."/>
            <person name="Segata N."/>
            <person name="Bonneau R."/>
            <person name="Littman D.R."/>
        </authorList>
    </citation>
    <scope>NUCLEOTIDE SEQUENCE [LARGE SCALE GENOMIC DNA]</scope>
    <source>
        <strain evidence="3">iA624</strain>
    </source>
</reference>
<name>A0AA90VFA2_9BACT</name>
<organism evidence="2 3">
    <name type="scientific">Segatella copri</name>
    <dbReference type="NCBI Taxonomy" id="165179"/>
    <lineage>
        <taxon>Bacteria</taxon>
        <taxon>Pseudomonadati</taxon>
        <taxon>Bacteroidota</taxon>
        <taxon>Bacteroidia</taxon>
        <taxon>Bacteroidales</taxon>
        <taxon>Prevotellaceae</taxon>
        <taxon>Segatella</taxon>
    </lineage>
</organism>
<protein>
    <submittedName>
        <fullName evidence="2">DUF3987 domain-containing protein</fullName>
    </submittedName>
</protein>